<dbReference type="EMBL" id="HBGE01091329">
    <property type="protein sequence ID" value="CAD9177631.1"/>
    <property type="molecule type" value="Transcribed_RNA"/>
</dbReference>
<dbReference type="Pfam" id="PF00069">
    <property type="entry name" value="Pkinase"/>
    <property type="match status" value="1"/>
</dbReference>
<organism evidence="2">
    <name type="scientific">Alexandrium catenella</name>
    <name type="common">Red tide dinoflagellate</name>
    <name type="synonym">Gonyaulax catenella</name>
    <dbReference type="NCBI Taxonomy" id="2925"/>
    <lineage>
        <taxon>Eukaryota</taxon>
        <taxon>Sar</taxon>
        <taxon>Alveolata</taxon>
        <taxon>Dinophyceae</taxon>
        <taxon>Gonyaulacales</taxon>
        <taxon>Pyrocystaceae</taxon>
        <taxon>Alexandrium</taxon>
    </lineage>
</organism>
<feature type="domain" description="Protein kinase" evidence="1">
    <location>
        <begin position="30"/>
        <end position="306"/>
    </location>
</feature>
<dbReference type="InterPro" id="IPR000719">
    <property type="entry name" value="Prot_kinase_dom"/>
</dbReference>
<dbReference type="SMART" id="SM00220">
    <property type="entry name" value="S_TKc"/>
    <property type="match status" value="1"/>
</dbReference>
<dbReference type="SUPFAM" id="SSF56112">
    <property type="entry name" value="Protein kinase-like (PK-like)"/>
    <property type="match status" value="1"/>
</dbReference>
<dbReference type="GO" id="GO:0004674">
    <property type="term" value="F:protein serine/threonine kinase activity"/>
    <property type="evidence" value="ECO:0007669"/>
    <property type="project" value="TreeGrafter"/>
</dbReference>
<dbReference type="AlphaFoldDB" id="A0A7S1WN08"/>
<name>A0A7S1WN08_ALECA</name>
<dbReference type="Gene3D" id="1.10.510.10">
    <property type="entry name" value="Transferase(Phosphotransferase) domain 1"/>
    <property type="match status" value="1"/>
</dbReference>
<dbReference type="GO" id="GO:0044773">
    <property type="term" value="P:mitotic DNA damage checkpoint signaling"/>
    <property type="evidence" value="ECO:0007669"/>
    <property type="project" value="TreeGrafter"/>
</dbReference>
<dbReference type="PANTHER" id="PTHR44167:SF31">
    <property type="entry name" value="PROTEIN CBG02007"/>
    <property type="match status" value="1"/>
</dbReference>
<dbReference type="GO" id="GO:0005524">
    <property type="term" value="F:ATP binding"/>
    <property type="evidence" value="ECO:0007669"/>
    <property type="project" value="InterPro"/>
</dbReference>
<dbReference type="GO" id="GO:0005634">
    <property type="term" value="C:nucleus"/>
    <property type="evidence" value="ECO:0007669"/>
    <property type="project" value="TreeGrafter"/>
</dbReference>
<evidence type="ECO:0000259" key="1">
    <source>
        <dbReference type="PROSITE" id="PS50011"/>
    </source>
</evidence>
<dbReference type="CDD" id="cd00180">
    <property type="entry name" value="PKc"/>
    <property type="match status" value="1"/>
</dbReference>
<dbReference type="GO" id="GO:0005737">
    <property type="term" value="C:cytoplasm"/>
    <property type="evidence" value="ECO:0007669"/>
    <property type="project" value="TreeGrafter"/>
</dbReference>
<reference evidence="2" key="1">
    <citation type="submission" date="2021-01" db="EMBL/GenBank/DDBJ databases">
        <authorList>
            <person name="Corre E."/>
            <person name="Pelletier E."/>
            <person name="Niang G."/>
            <person name="Scheremetjew M."/>
            <person name="Finn R."/>
            <person name="Kale V."/>
            <person name="Holt S."/>
            <person name="Cochrane G."/>
            <person name="Meng A."/>
            <person name="Brown T."/>
            <person name="Cohen L."/>
        </authorList>
    </citation>
    <scope>NUCLEOTIDE SEQUENCE</scope>
    <source>
        <strain evidence="2">OF101</strain>
    </source>
</reference>
<accession>A0A7S1WN08</accession>
<evidence type="ECO:0000313" key="2">
    <source>
        <dbReference type="EMBL" id="CAD9177631.1"/>
    </source>
</evidence>
<proteinExistence type="predicted"/>
<dbReference type="PANTHER" id="PTHR44167">
    <property type="entry name" value="OVARIAN-SPECIFIC SERINE/THREONINE-PROTEIN KINASE LOK-RELATED"/>
    <property type="match status" value="1"/>
</dbReference>
<protein>
    <recommendedName>
        <fullName evidence="1">Protein kinase domain-containing protein</fullName>
    </recommendedName>
</protein>
<dbReference type="PROSITE" id="PS50011">
    <property type="entry name" value="PROTEIN_KINASE_DOM"/>
    <property type="match status" value="1"/>
</dbReference>
<gene>
    <name evidence="2" type="ORF">ACAT0790_LOCUS54400</name>
</gene>
<sequence length="332" mass="38121">MYSNSGLPPVEPRLPPIVSQRLAERGYEVESSDDPLDLGAEKYVFGAWVKQPSEGASERTGVVVLYSKRAGRSHWAWKYQRELEVFQDLKSAGLEHPNIIRMLDFLPPTKDHGPCMVLERIDPLGFDMFKVVKQYQGAKERTLPVAQWMHYLGQIIQAVERLHERGWVHADLKPDNIMVDQGHEIKVIDFGLSRRSEVEFNPGRTALYAPPEFSNTRGKVDKSADVWLIGAMMFVVFAQMQVCFRAPNGRLFEVTNHQHARKHGVAAAIRDWWGKTVDPTIGEALDNLLRRDPLERWTLQRLQEWWQATKGDLHREKLLPLPGNAQQCLFKH</sequence>
<dbReference type="InterPro" id="IPR011009">
    <property type="entry name" value="Kinase-like_dom_sf"/>
</dbReference>